<feature type="transmembrane region" description="Helical" evidence="8">
    <location>
        <begin position="238"/>
        <end position="262"/>
    </location>
</feature>
<evidence type="ECO:0000259" key="9">
    <source>
        <dbReference type="PROSITE" id="PS50850"/>
    </source>
</evidence>
<organism evidence="10 11">
    <name type="scientific">Nematostella vectensis</name>
    <name type="common">Starlet sea anemone</name>
    <dbReference type="NCBI Taxonomy" id="45351"/>
    <lineage>
        <taxon>Eukaryota</taxon>
        <taxon>Metazoa</taxon>
        <taxon>Cnidaria</taxon>
        <taxon>Anthozoa</taxon>
        <taxon>Hexacorallia</taxon>
        <taxon>Actiniaria</taxon>
        <taxon>Edwardsiidae</taxon>
        <taxon>Nematostella</taxon>
    </lineage>
</organism>
<feature type="transmembrane region" description="Helical" evidence="8">
    <location>
        <begin position="422"/>
        <end position="440"/>
    </location>
</feature>
<feature type="transmembrane region" description="Helical" evidence="8">
    <location>
        <begin position="274"/>
        <end position="294"/>
    </location>
</feature>
<dbReference type="PANTHER" id="PTHR48021:SF1">
    <property type="entry name" value="GH07001P-RELATED"/>
    <property type="match status" value="1"/>
</dbReference>
<dbReference type="PANTHER" id="PTHR48021">
    <property type="match status" value="1"/>
</dbReference>
<dbReference type="PROSITE" id="PS00216">
    <property type="entry name" value="SUGAR_TRANSPORT_1"/>
    <property type="match status" value="1"/>
</dbReference>
<dbReference type="InterPro" id="IPR020846">
    <property type="entry name" value="MFS_dom"/>
</dbReference>
<dbReference type="AlphaFoldDB" id="A7S0E6"/>
<dbReference type="FunFam" id="1.20.1250.20:FF:000055">
    <property type="entry name" value="Facilitated trehalose transporter Tret1-2 homolog"/>
    <property type="match status" value="1"/>
</dbReference>
<dbReference type="HOGENOM" id="CLU_001265_30_5_1"/>
<dbReference type="PhylomeDB" id="A7S0E6"/>
<evidence type="ECO:0000256" key="8">
    <source>
        <dbReference type="SAM" id="Phobius"/>
    </source>
</evidence>
<protein>
    <recommendedName>
        <fullName evidence="9">Major facilitator superfamily (MFS) profile domain-containing protein</fullName>
    </recommendedName>
</protein>
<feature type="transmembrane region" description="Helical" evidence="8">
    <location>
        <begin position="301"/>
        <end position="321"/>
    </location>
</feature>
<dbReference type="InterPro" id="IPR050549">
    <property type="entry name" value="MFS_Trehalose_Transporter"/>
</dbReference>
<evidence type="ECO:0000256" key="5">
    <source>
        <dbReference type="ARBA" id="ARBA00023136"/>
    </source>
</evidence>
<dbReference type="eggNOG" id="KOG0254">
    <property type="taxonomic scope" value="Eukaryota"/>
</dbReference>
<feature type="transmembrane region" description="Helical" evidence="8">
    <location>
        <begin position="44"/>
        <end position="66"/>
    </location>
</feature>
<evidence type="ECO:0000256" key="7">
    <source>
        <dbReference type="RuleBase" id="RU003346"/>
    </source>
</evidence>
<dbReference type="Proteomes" id="UP000001593">
    <property type="component" value="Unassembled WGS sequence"/>
</dbReference>
<keyword evidence="2" id="KW-1003">Cell membrane</keyword>
<keyword evidence="5 8" id="KW-0472">Membrane</keyword>
<dbReference type="EMBL" id="DS469560">
    <property type="protein sequence ID" value="EDO42861.1"/>
    <property type="molecule type" value="Genomic_DNA"/>
</dbReference>
<comment type="subcellular location">
    <subcellularLocation>
        <location evidence="1">Cell membrane</location>
        <topology evidence="1">Multi-pass membrane protein</topology>
    </subcellularLocation>
</comment>
<evidence type="ECO:0000313" key="11">
    <source>
        <dbReference type="Proteomes" id="UP000001593"/>
    </source>
</evidence>
<sequence>MVLATFIAALGPLSFGFCLGYSSSALEDLIAESKESVKLTVSQGSWFSSLVTLGAILGAPLGGWTLEYFGRKGTIMACAVPFEVGWMLIAYANSHYMLYIGRFITGLAVGMVSLTVPVYIAEISSPSLRGMLGSVNQLAVTMGLLLAYSMGVVLKWRWLACSGAIFPALLVVLMFFVPETPRWSLSHKRRRDALDAMMWFRGPEADVEEECYRIEATMDNTQSMSCAEFCRPAIMKPLFISIALMFFQQFCGINAILFNSASIFHQAGFQDSKAVSVIIGAVQFVGTGIACLVVDKAGRKLLLWTTALGMTVSLIALGFYFELYIPTTQEQPTPTPALLESIHHSIPAGKISWLAITSIVVFNLVFALAWGPVPWLVMSEIFPLQARGIASSISTLCNWSLAFAVTKTFVNIEDAITIQGTYWFYGGLSFLGFLFVLMFVPETKGKTLEQIERLFDGTLVTPREEIQSS</sequence>
<evidence type="ECO:0000256" key="6">
    <source>
        <dbReference type="ARBA" id="ARBA00023180"/>
    </source>
</evidence>
<dbReference type="STRING" id="45351.A7S0E6"/>
<dbReference type="OMA" id="WATYLFY"/>
<dbReference type="InParanoid" id="A7S0E6"/>
<keyword evidence="11" id="KW-1185">Reference proteome</keyword>
<dbReference type="InterPro" id="IPR044775">
    <property type="entry name" value="MFS_ERD6/Tret1-like"/>
</dbReference>
<feature type="transmembrane region" description="Helical" evidence="8">
    <location>
        <begin position="99"/>
        <end position="120"/>
    </location>
</feature>
<feature type="transmembrane region" description="Helical" evidence="8">
    <location>
        <begin position="351"/>
        <end position="377"/>
    </location>
</feature>
<feature type="transmembrane region" description="Helical" evidence="8">
    <location>
        <begin position="73"/>
        <end position="93"/>
    </location>
</feature>
<dbReference type="GO" id="GO:0005886">
    <property type="term" value="C:plasma membrane"/>
    <property type="evidence" value="ECO:0007669"/>
    <property type="project" value="UniProtKB-SubCell"/>
</dbReference>
<dbReference type="GO" id="GO:0051119">
    <property type="term" value="F:sugar transmembrane transporter activity"/>
    <property type="evidence" value="ECO:0007669"/>
    <property type="project" value="InterPro"/>
</dbReference>
<evidence type="ECO:0000313" key="10">
    <source>
        <dbReference type="EMBL" id="EDO42861.1"/>
    </source>
</evidence>
<dbReference type="GO" id="GO:0022857">
    <property type="term" value="F:transmembrane transporter activity"/>
    <property type="evidence" value="ECO:0000318"/>
    <property type="project" value="GO_Central"/>
</dbReference>
<dbReference type="NCBIfam" id="TIGR00879">
    <property type="entry name" value="SP"/>
    <property type="match status" value="1"/>
</dbReference>
<dbReference type="PROSITE" id="PS00217">
    <property type="entry name" value="SUGAR_TRANSPORT_2"/>
    <property type="match status" value="1"/>
</dbReference>
<gene>
    <name evidence="10" type="ORF">NEMVEDRAFT_v1g204860</name>
</gene>
<feature type="transmembrane region" description="Helical" evidence="8">
    <location>
        <begin position="132"/>
        <end position="150"/>
    </location>
</feature>
<feature type="transmembrane region" description="Helical" evidence="8">
    <location>
        <begin position="156"/>
        <end position="177"/>
    </location>
</feature>
<comment type="similarity">
    <text evidence="7">Belongs to the major facilitator superfamily. Sugar transporter (TC 2.A.1.1) family.</text>
</comment>
<dbReference type="InterPro" id="IPR005829">
    <property type="entry name" value="Sugar_transporter_CS"/>
</dbReference>
<dbReference type="PRINTS" id="PR00171">
    <property type="entry name" value="SUGRTRNSPORT"/>
</dbReference>
<dbReference type="Pfam" id="PF00083">
    <property type="entry name" value="Sugar_tr"/>
    <property type="match status" value="1"/>
</dbReference>
<dbReference type="InterPro" id="IPR036259">
    <property type="entry name" value="MFS_trans_sf"/>
</dbReference>
<dbReference type="Gene3D" id="1.20.1250.20">
    <property type="entry name" value="MFS general substrate transporter like domains"/>
    <property type="match status" value="1"/>
</dbReference>
<reference evidence="10 11" key="1">
    <citation type="journal article" date="2007" name="Science">
        <title>Sea anemone genome reveals ancestral eumetazoan gene repertoire and genomic organization.</title>
        <authorList>
            <person name="Putnam N.H."/>
            <person name="Srivastava M."/>
            <person name="Hellsten U."/>
            <person name="Dirks B."/>
            <person name="Chapman J."/>
            <person name="Salamov A."/>
            <person name="Terry A."/>
            <person name="Shapiro H."/>
            <person name="Lindquist E."/>
            <person name="Kapitonov V.V."/>
            <person name="Jurka J."/>
            <person name="Genikhovich G."/>
            <person name="Grigoriev I.V."/>
            <person name="Lucas S.M."/>
            <person name="Steele R.E."/>
            <person name="Finnerty J.R."/>
            <person name="Technau U."/>
            <person name="Martindale M.Q."/>
            <person name="Rokhsar D.S."/>
        </authorList>
    </citation>
    <scope>NUCLEOTIDE SEQUENCE [LARGE SCALE GENOMIC DNA]</scope>
    <source>
        <strain evidence="11">CH2 X CH6</strain>
    </source>
</reference>
<dbReference type="SUPFAM" id="SSF103473">
    <property type="entry name" value="MFS general substrate transporter"/>
    <property type="match status" value="1"/>
</dbReference>
<keyword evidence="4 8" id="KW-1133">Transmembrane helix</keyword>
<dbReference type="PROSITE" id="PS50850">
    <property type="entry name" value="MFS"/>
    <property type="match status" value="1"/>
</dbReference>
<dbReference type="InterPro" id="IPR003663">
    <property type="entry name" value="Sugar/inositol_transpt"/>
</dbReference>
<evidence type="ECO:0000256" key="4">
    <source>
        <dbReference type="ARBA" id="ARBA00022989"/>
    </source>
</evidence>
<dbReference type="OrthoDB" id="6612291at2759"/>
<keyword evidence="7" id="KW-0813">Transport</keyword>
<dbReference type="InterPro" id="IPR005828">
    <property type="entry name" value="MFS_sugar_transport-like"/>
</dbReference>
<dbReference type="FunCoup" id="A7S0E6">
    <property type="interactions" value="242"/>
</dbReference>
<dbReference type="KEGG" id="nve:5514722"/>
<keyword evidence="6" id="KW-0325">Glycoprotein</keyword>
<dbReference type="GO" id="GO:0055085">
    <property type="term" value="P:transmembrane transport"/>
    <property type="evidence" value="ECO:0000318"/>
    <property type="project" value="GO_Central"/>
</dbReference>
<keyword evidence="3 8" id="KW-0812">Transmembrane</keyword>
<evidence type="ECO:0000256" key="2">
    <source>
        <dbReference type="ARBA" id="ARBA00022475"/>
    </source>
</evidence>
<feature type="domain" description="Major facilitator superfamily (MFS) profile" evidence="9">
    <location>
        <begin position="4"/>
        <end position="444"/>
    </location>
</feature>
<proteinExistence type="inferred from homology"/>
<name>A7S0E6_NEMVE</name>
<evidence type="ECO:0000256" key="3">
    <source>
        <dbReference type="ARBA" id="ARBA00022692"/>
    </source>
</evidence>
<evidence type="ECO:0000256" key="1">
    <source>
        <dbReference type="ARBA" id="ARBA00004651"/>
    </source>
</evidence>
<accession>A7S0E6</accession>
<dbReference type="GO" id="GO:0016020">
    <property type="term" value="C:membrane"/>
    <property type="evidence" value="ECO:0000318"/>
    <property type="project" value="GO_Central"/>
</dbReference>
<dbReference type="CDD" id="cd17358">
    <property type="entry name" value="MFS_GLUT6_8_Class3_like"/>
    <property type="match status" value="1"/>
</dbReference>